<protein>
    <submittedName>
        <fullName evidence="8">Xylan 1,4-beta-xylosidase</fullName>
    </submittedName>
</protein>
<dbReference type="InterPro" id="IPR023296">
    <property type="entry name" value="Glyco_hydro_beta-prop_sf"/>
</dbReference>
<evidence type="ECO:0000313" key="8">
    <source>
        <dbReference type="EMBL" id="SES05262.1"/>
    </source>
</evidence>
<evidence type="ECO:0000313" key="9">
    <source>
        <dbReference type="Proteomes" id="UP000198815"/>
    </source>
</evidence>
<evidence type="ECO:0000256" key="3">
    <source>
        <dbReference type="ARBA" id="ARBA00023295"/>
    </source>
</evidence>
<dbReference type="InterPro" id="IPR051795">
    <property type="entry name" value="Glycosyl_Hydrlase_43"/>
</dbReference>
<evidence type="ECO:0000256" key="1">
    <source>
        <dbReference type="ARBA" id="ARBA00009865"/>
    </source>
</evidence>
<gene>
    <name evidence="8" type="ORF">SAMN05443377_1453</name>
</gene>
<dbReference type="PANTHER" id="PTHR42812:SF12">
    <property type="entry name" value="BETA-XYLOSIDASE-RELATED"/>
    <property type="match status" value="1"/>
</dbReference>
<evidence type="ECO:0000256" key="4">
    <source>
        <dbReference type="PIRSR" id="PIRSR606710-1"/>
    </source>
</evidence>
<dbReference type="Proteomes" id="UP000198815">
    <property type="component" value="Unassembled WGS sequence"/>
</dbReference>
<keyword evidence="3 6" id="KW-0326">Glycosidase</keyword>
<dbReference type="Gene3D" id="2.115.10.20">
    <property type="entry name" value="Glycosyl hydrolase domain, family 43"/>
    <property type="match status" value="1"/>
</dbReference>
<dbReference type="InterPro" id="IPR006710">
    <property type="entry name" value="Glyco_hydro_43"/>
</dbReference>
<dbReference type="Pfam" id="PF17851">
    <property type="entry name" value="GH43_C2"/>
    <property type="match status" value="1"/>
</dbReference>
<dbReference type="GO" id="GO:0005975">
    <property type="term" value="P:carbohydrate metabolic process"/>
    <property type="evidence" value="ECO:0007669"/>
    <property type="project" value="InterPro"/>
</dbReference>
<sequence length="534" mass="59904">MGRTGISNPILRGFNPDASITQVNDDYYIATSTFEWLPGVDIYHSRDLVNWDLVASPLQDGINVNLRGNEDSGSIWAPHLSFAEGRFWLVFTDVKSRGQGLDALNYIISAEDVKGPWSEPVFINASGFDPALFHDGHHHYFLNMLHDYRPERDQRFAGLVMQEIDLPTLTLKGERRHFFTGTDLGVCEGPTLMKKDGYYYLLAAAGGTGYSHAATVSRSKDIWGPYETSPFHPLLTTKDDPTNPVQKAGHASFVQAGDEWFIVHIMARPLSLQRGHCPLGRETGLQKIEWIDDWPRLANGTHWPQMVIEAPKIARGVTQRSDYSERIDFADGVLPPSMKTLRHSLSSELSFDARPGYLRLHGGQSLGSLHEQSLLARRWQSTSFRAETQVEFSPRSFQQIAGLVCYFDTNNWQYLNVSFDEELGCKVLRLDISDNGKWVLVGKRPIEEQEAALRLGVRVNRNQAQFEAAKIGGAFVPIGEPTAADRLSDDYVKELGGLSFTGAFVGICAQDLDDHSSFADFRYFDYREFPGECA</sequence>
<evidence type="ECO:0000259" key="7">
    <source>
        <dbReference type="Pfam" id="PF17851"/>
    </source>
</evidence>
<feature type="active site" description="Proton acceptor" evidence="4">
    <location>
        <position position="17"/>
    </location>
</feature>
<dbReference type="GO" id="GO:0004553">
    <property type="term" value="F:hydrolase activity, hydrolyzing O-glycosyl compounds"/>
    <property type="evidence" value="ECO:0007669"/>
    <property type="project" value="InterPro"/>
</dbReference>
<dbReference type="RefSeq" id="WP_091971620.1">
    <property type="nucleotide sequence ID" value="NZ_FOGZ01000045.1"/>
</dbReference>
<evidence type="ECO:0000256" key="5">
    <source>
        <dbReference type="PIRSR" id="PIRSR606710-2"/>
    </source>
</evidence>
<dbReference type="OrthoDB" id="9758923at2"/>
<accession>A0A1H9U7G7</accession>
<dbReference type="Pfam" id="PF04616">
    <property type="entry name" value="Glyco_hydro_43"/>
    <property type="match status" value="1"/>
</dbReference>
<dbReference type="InterPro" id="IPR013320">
    <property type="entry name" value="ConA-like_dom_sf"/>
</dbReference>
<proteinExistence type="inferred from homology"/>
<dbReference type="STRING" id="64702.SAMN05443377_1453"/>
<dbReference type="SUPFAM" id="SSF75005">
    <property type="entry name" value="Arabinanase/levansucrase/invertase"/>
    <property type="match status" value="1"/>
</dbReference>
<reference evidence="8 9" key="1">
    <citation type="submission" date="2016-10" db="EMBL/GenBank/DDBJ databases">
        <authorList>
            <person name="de Groot N.N."/>
        </authorList>
    </citation>
    <scope>NUCLEOTIDE SEQUENCE [LARGE SCALE GENOMIC DNA]</scope>
    <source>
        <strain evidence="8 9">DSM 16859</strain>
    </source>
</reference>
<feature type="domain" description="Beta-xylosidase C-terminal Concanavalin A-like" evidence="7">
    <location>
        <begin position="326"/>
        <end position="527"/>
    </location>
</feature>
<dbReference type="PANTHER" id="PTHR42812">
    <property type="entry name" value="BETA-XYLOSIDASE"/>
    <property type="match status" value="1"/>
</dbReference>
<dbReference type="CDD" id="cd09000">
    <property type="entry name" value="GH43_SXA-like"/>
    <property type="match status" value="1"/>
</dbReference>
<keyword evidence="9" id="KW-1185">Reference proteome</keyword>
<feature type="active site" description="Proton donor" evidence="4">
    <location>
        <position position="188"/>
    </location>
</feature>
<organism evidence="8 9">
    <name type="scientific">Propionibacterium cyclohexanicum</name>
    <dbReference type="NCBI Taxonomy" id="64702"/>
    <lineage>
        <taxon>Bacteria</taxon>
        <taxon>Bacillati</taxon>
        <taxon>Actinomycetota</taxon>
        <taxon>Actinomycetes</taxon>
        <taxon>Propionibacteriales</taxon>
        <taxon>Propionibacteriaceae</taxon>
        <taxon>Propionibacterium</taxon>
    </lineage>
</organism>
<evidence type="ECO:0000256" key="6">
    <source>
        <dbReference type="RuleBase" id="RU361187"/>
    </source>
</evidence>
<comment type="similarity">
    <text evidence="1 6">Belongs to the glycosyl hydrolase 43 family.</text>
</comment>
<dbReference type="InterPro" id="IPR041542">
    <property type="entry name" value="GH43_C2"/>
</dbReference>
<dbReference type="Gene3D" id="2.60.120.200">
    <property type="match status" value="1"/>
</dbReference>
<feature type="site" description="Important for catalytic activity, responsible for pKa modulation of the active site Glu and correct orientation of both the proton donor and substrate" evidence="5">
    <location>
        <position position="129"/>
    </location>
</feature>
<dbReference type="EMBL" id="FOGZ01000045">
    <property type="protein sequence ID" value="SES05262.1"/>
    <property type="molecule type" value="Genomic_DNA"/>
</dbReference>
<name>A0A1H9U7G7_9ACTN</name>
<dbReference type="SUPFAM" id="SSF49899">
    <property type="entry name" value="Concanavalin A-like lectins/glucanases"/>
    <property type="match status" value="1"/>
</dbReference>
<evidence type="ECO:0000256" key="2">
    <source>
        <dbReference type="ARBA" id="ARBA00022801"/>
    </source>
</evidence>
<keyword evidence="2 6" id="KW-0378">Hydrolase</keyword>
<dbReference type="AlphaFoldDB" id="A0A1H9U7G7"/>